<feature type="domain" description="Rhodanese" evidence="3">
    <location>
        <begin position="133"/>
        <end position="237"/>
    </location>
</feature>
<dbReference type="AlphaFoldDB" id="A0ABD3RV31"/>
<keyword evidence="5" id="KW-1185">Reference proteome</keyword>
<dbReference type="PANTHER" id="PTHR11364:SF27">
    <property type="entry name" value="SULFURTRANSFERASE"/>
    <property type="match status" value="1"/>
</dbReference>
<dbReference type="CDD" id="cd01448">
    <property type="entry name" value="TST_Repeat_1"/>
    <property type="match status" value="1"/>
</dbReference>
<dbReference type="GO" id="GO:0016740">
    <property type="term" value="F:transferase activity"/>
    <property type="evidence" value="ECO:0007669"/>
    <property type="project" value="UniProtKB-KW"/>
</dbReference>
<proteinExistence type="predicted"/>
<reference evidence="4 5" key="1">
    <citation type="submission" date="2024-10" db="EMBL/GenBank/DDBJ databases">
        <title>Updated reference genomes for cyclostephanoid diatoms.</title>
        <authorList>
            <person name="Roberts W.R."/>
            <person name="Alverson A.J."/>
        </authorList>
    </citation>
    <scope>NUCLEOTIDE SEQUENCE [LARGE SCALE GENOMIC DNA]</scope>
    <source>
        <strain evidence="4 5">AJA228-03</strain>
    </source>
</reference>
<dbReference type="CDD" id="cd01449">
    <property type="entry name" value="TST_Repeat_2"/>
    <property type="match status" value="1"/>
</dbReference>
<dbReference type="InterPro" id="IPR036873">
    <property type="entry name" value="Rhodanese-like_dom_sf"/>
</dbReference>
<dbReference type="EMBL" id="JALLPB020000167">
    <property type="protein sequence ID" value="KAL3816072.1"/>
    <property type="molecule type" value="Genomic_DNA"/>
</dbReference>
<evidence type="ECO:0000256" key="2">
    <source>
        <dbReference type="ARBA" id="ARBA00022737"/>
    </source>
</evidence>
<accession>A0ABD3RV31</accession>
<name>A0ABD3RV31_9STRA</name>
<evidence type="ECO:0000259" key="3">
    <source>
        <dbReference type="PROSITE" id="PS50206"/>
    </source>
</evidence>
<protein>
    <recommendedName>
        <fullName evidence="3">Rhodanese domain-containing protein</fullName>
    </recommendedName>
</protein>
<dbReference type="PANTHER" id="PTHR11364">
    <property type="entry name" value="THIOSULFATE SULFERTANSFERASE"/>
    <property type="match status" value="1"/>
</dbReference>
<sequence>MGHILPTSACAITILLFGGSIRHPPYCRAFHLVARSPRTTAPKTTTTTTSHRHPLTTPHVFRHHLYLAHPSILDRRPTLSPPMSSLLSSISSTGNLVAVPDAISAHVRSKNDDGGRNIFVDGSWHMPMGPSPRNARSEFISGPRVPGAVYFDIDDVSSPHPSSLPHMRPSSTMFARAMDRMGISPEDTVYVYATEGCAFAHRAYWTFAFGGYHDPRRVKLVQGSLDEWVRCGGMLEREAILEGDRRLFRVSELIANDDGRLPRYVPFRKDYGGAGDRSVVDVDVVLEVVDGSATDASTTIVDARSAGRFHGRDSEPRPGLRGGHIPGSINVPFVSLLDPTDVTKFKPMNEVRAIFVEAGIEPLVTDGDDDARPRRIICTCGSGVTAAALAVALEECGLREKGEISLFDGSWIEWGGRDDTPIATD</sequence>
<dbReference type="Gene3D" id="3.40.250.10">
    <property type="entry name" value="Rhodanese-like domain"/>
    <property type="match status" value="2"/>
</dbReference>
<organism evidence="4 5">
    <name type="scientific">Cyclostephanos tholiformis</name>
    <dbReference type="NCBI Taxonomy" id="382380"/>
    <lineage>
        <taxon>Eukaryota</taxon>
        <taxon>Sar</taxon>
        <taxon>Stramenopiles</taxon>
        <taxon>Ochrophyta</taxon>
        <taxon>Bacillariophyta</taxon>
        <taxon>Coscinodiscophyceae</taxon>
        <taxon>Thalassiosirophycidae</taxon>
        <taxon>Stephanodiscales</taxon>
        <taxon>Stephanodiscaceae</taxon>
        <taxon>Cyclostephanos</taxon>
    </lineage>
</organism>
<feature type="domain" description="Rhodanese" evidence="3">
    <location>
        <begin position="294"/>
        <end position="423"/>
    </location>
</feature>
<dbReference type="Proteomes" id="UP001530377">
    <property type="component" value="Unassembled WGS sequence"/>
</dbReference>
<evidence type="ECO:0000313" key="5">
    <source>
        <dbReference type="Proteomes" id="UP001530377"/>
    </source>
</evidence>
<dbReference type="Pfam" id="PF00581">
    <property type="entry name" value="Rhodanese"/>
    <property type="match status" value="1"/>
</dbReference>
<dbReference type="SUPFAM" id="SSF52821">
    <property type="entry name" value="Rhodanese/Cell cycle control phosphatase"/>
    <property type="match status" value="2"/>
</dbReference>
<gene>
    <name evidence="4" type="ORF">ACHAXA_009710</name>
</gene>
<comment type="caution">
    <text evidence="4">The sequence shown here is derived from an EMBL/GenBank/DDBJ whole genome shotgun (WGS) entry which is preliminary data.</text>
</comment>
<keyword evidence="1" id="KW-0808">Transferase</keyword>
<keyword evidence="2" id="KW-0677">Repeat</keyword>
<dbReference type="InterPro" id="IPR001763">
    <property type="entry name" value="Rhodanese-like_dom"/>
</dbReference>
<dbReference type="InterPro" id="IPR045078">
    <property type="entry name" value="TST/MPST-like"/>
</dbReference>
<evidence type="ECO:0000313" key="4">
    <source>
        <dbReference type="EMBL" id="KAL3816072.1"/>
    </source>
</evidence>
<evidence type="ECO:0000256" key="1">
    <source>
        <dbReference type="ARBA" id="ARBA00022679"/>
    </source>
</evidence>
<dbReference type="PROSITE" id="PS50206">
    <property type="entry name" value="RHODANESE_3"/>
    <property type="match status" value="2"/>
</dbReference>
<dbReference type="SMART" id="SM00450">
    <property type="entry name" value="RHOD"/>
    <property type="match status" value="2"/>
</dbReference>